<accession>A0A8H3X5J7</accession>
<dbReference type="GO" id="GO:0005524">
    <property type="term" value="F:ATP binding"/>
    <property type="evidence" value="ECO:0007669"/>
    <property type="project" value="InterPro"/>
</dbReference>
<feature type="domain" description="Protein kinase" evidence="1">
    <location>
        <begin position="1"/>
        <end position="206"/>
    </location>
</feature>
<dbReference type="Gene3D" id="3.30.200.20">
    <property type="entry name" value="Phosphorylase Kinase, domain 1"/>
    <property type="match status" value="1"/>
</dbReference>
<dbReference type="InterPro" id="IPR000719">
    <property type="entry name" value="Prot_kinase_dom"/>
</dbReference>
<evidence type="ECO:0000313" key="3">
    <source>
        <dbReference type="Proteomes" id="UP000439903"/>
    </source>
</evidence>
<dbReference type="Pfam" id="PF07714">
    <property type="entry name" value="PK_Tyr_Ser-Thr"/>
    <property type="match status" value="1"/>
</dbReference>
<keyword evidence="2" id="KW-0808">Transferase</keyword>
<protein>
    <submittedName>
        <fullName evidence="2">Kinase-like protein</fullName>
    </submittedName>
</protein>
<dbReference type="InterPro" id="IPR011009">
    <property type="entry name" value="Kinase-like_dom_sf"/>
</dbReference>
<evidence type="ECO:0000313" key="2">
    <source>
        <dbReference type="EMBL" id="KAF0420512.1"/>
    </source>
</evidence>
<keyword evidence="3" id="KW-1185">Reference proteome</keyword>
<organism evidence="2 3">
    <name type="scientific">Gigaspora margarita</name>
    <dbReference type="NCBI Taxonomy" id="4874"/>
    <lineage>
        <taxon>Eukaryota</taxon>
        <taxon>Fungi</taxon>
        <taxon>Fungi incertae sedis</taxon>
        <taxon>Mucoromycota</taxon>
        <taxon>Glomeromycotina</taxon>
        <taxon>Glomeromycetes</taxon>
        <taxon>Diversisporales</taxon>
        <taxon>Gigasporaceae</taxon>
        <taxon>Gigaspora</taxon>
    </lineage>
</organism>
<evidence type="ECO:0000259" key="1">
    <source>
        <dbReference type="PROSITE" id="PS50011"/>
    </source>
</evidence>
<dbReference type="PROSITE" id="PS50011">
    <property type="entry name" value="PROTEIN_KINASE_DOM"/>
    <property type="match status" value="1"/>
</dbReference>
<reference evidence="2 3" key="1">
    <citation type="journal article" date="2019" name="Environ. Microbiol.">
        <title>At the nexus of three kingdoms: the genome of the mycorrhizal fungus Gigaspora margarita provides insights into plant, endobacterial and fungal interactions.</title>
        <authorList>
            <person name="Venice F."/>
            <person name="Ghignone S."/>
            <person name="Salvioli di Fossalunga A."/>
            <person name="Amselem J."/>
            <person name="Novero M."/>
            <person name="Xianan X."/>
            <person name="Sedzielewska Toro K."/>
            <person name="Morin E."/>
            <person name="Lipzen A."/>
            <person name="Grigoriev I.V."/>
            <person name="Henrissat B."/>
            <person name="Martin F.M."/>
            <person name="Bonfante P."/>
        </authorList>
    </citation>
    <scope>NUCLEOTIDE SEQUENCE [LARGE SCALE GENOMIC DNA]</scope>
    <source>
        <strain evidence="2 3">BEG34</strain>
    </source>
</reference>
<dbReference type="PANTHER" id="PTHR44329">
    <property type="entry name" value="SERINE/THREONINE-PROTEIN KINASE TNNI3K-RELATED"/>
    <property type="match status" value="1"/>
</dbReference>
<gene>
    <name evidence="2" type="ORF">F8M41_006970</name>
</gene>
<dbReference type="Gene3D" id="1.10.510.10">
    <property type="entry name" value="Transferase(Phosphotransferase) domain 1"/>
    <property type="match status" value="1"/>
</dbReference>
<dbReference type="EMBL" id="WTPW01001693">
    <property type="protein sequence ID" value="KAF0420512.1"/>
    <property type="molecule type" value="Genomic_DNA"/>
</dbReference>
<keyword evidence="2" id="KW-0418">Kinase</keyword>
<sequence>MINSKISSISENHINCDQLTEFKEIAKGAFGNIRKAVWKVRKITVALKSLRADVSSVNTIEDFVKEHSENILVNEGSMKIADFGLSTNLNEMSEALCINYKNTSYDCGMPAYVEPQYIKNPNYEFTKKSDIYSLGVIFWEISSGKPPYQSFISIDTIAVYIFQGMREAPIKGTPQKYVDLYTECWDEEPDKRPDSMSVLKTLDPLLINEIP</sequence>
<proteinExistence type="predicted"/>
<dbReference type="InterPro" id="IPR001245">
    <property type="entry name" value="Ser-Thr/Tyr_kinase_cat_dom"/>
</dbReference>
<dbReference type="GO" id="GO:0004674">
    <property type="term" value="F:protein serine/threonine kinase activity"/>
    <property type="evidence" value="ECO:0007669"/>
    <property type="project" value="TreeGrafter"/>
</dbReference>
<dbReference type="OrthoDB" id="26722at2759"/>
<dbReference type="InterPro" id="IPR051681">
    <property type="entry name" value="Ser/Thr_Kinases-Pseudokinases"/>
</dbReference>
<dbReference type="Proteomes" id="UP000439903">
    <property type="component" value="Unassembled WGS sequence"/>
</dbReference>
<dbReference type="AlphaFoldDB" id="A0A8H3X5J7"/>
<dbReference type="SUPFAM" id="SSF56112">
    <property type="entry name" value="Protein kinase-like (PK-like)"/>
    <property type="match status" value="1"/>
</dbReference>
<name>A0A8H3X5J7_GIGMA</name>
<comment type="caution">
    <text evidence="2">The sequence shown here is derived from an EMBL/GenBank/DDBJ whole genome shotgun (WGS) entry which is preliminary data.</text>
</comment>